<dbReference type="InterPro" id="IPR001633">
    <property type="entry name" value="EAL_dom"/>
</dbReference>
<dbReference type="NCBIfam" id="TIGR00254">
    <property type="entry name" value="GGDEF"/>
    <property type="match status" value="1"/>
</dbReference>
<dbReference type="Pfam" id="PF00563">
    <property type="entry name" value="EAL"/>
    <property type="match status" value="1"/>
</dbReference>
<dbReference type="InterPro" id="IPR035919">
    <property type="entry name" value="EAL_sf"/>
</dbReference>
<dbReference type="Gene3D" id="3.20.20.450">
    <property type="entry name" value="EAL domain"/>
    <property type="match status" value="1"/>
</dbReference>
<evidence type="ECO:0000256" key="1">
    <source>
        <dbReference type="PROSITE-ProRule" id="PRU00169"/>
    </source>
</evidence>
<comment type="caution">
    <text evidence="6">The sequence shown here is derived from an EMBL/GenBank/DDBJ whole genome shotgun (WGS) entry which is preliminary data.</text>
</comment>
<accession>A0ABT7BUM5</accession>
<dbReference type="Proteomes" id="UP001232992">
    <property type="component" value="Unassembled WGS sequence"/>
</dbReference>
<dbReference type="Gene3D" id="3.30.70.270">
    <property type="match status" value="1"/>
</dbReference>
<dbReference type="CDD" id="cd01949">
    <property type="entry name" value="GGDEF"/>
    <property type="match status" value="1"/>
</dbReference>
<name>A0ABT7BUM5_9CYAN</name>
<dbReference type="EMBL" id="JAQOSQ010000004">
    <property type="protein sequence ID" value="MDJ1182889.1"/>
    <property type="molecule type" value="Genomic_DNA"/>
</dbReference>
<evidence type="ECO:0000313" key="7">
    <source>
        <dbReference type="Proteomes" id="UP001232992"/>
    </source>
</evidence>
<keyword evidence="1" id="KW-0597">Phosphoprotein</keyword>
<organism evidence="6 7">
    <name type="scientific">Roseofilum casamattae BLCC-M143</name>
    <dbReference type="NCBI Taxonomy" id="3022442"/>
    <lineage>
        <taxon>Bacteria</taxon>
        <taxon>Bacillati</taxon>
        <taxon>Cyanobacteriota</taxon>
        <taxon>Cyanophyceae</taxon>
        <taxon>Desertifilales</taxon>
        <taxon>Desertifilaceae</taxon>
        <taxon>Roseofilum</taxon>
        <taxon>Roseofilum casamattae</taxon>
    </lineage>
</organism>
<dbReference type="InterPro" id="IPR001789">
    <property type="entry name" value="Sig_transdc_resp-reg_receiver"/>
</dbReference>
<dbReference type="PANTHER" id="PTHR44757">
    <property type="entry name" value="DIGUANYLATE CYCLASE DGCP"/>
    <property type="match status" value="1"/>
</dbReference>
<evidence type="ECO:0000259" key="5">
    <source>
        <dbReference type="PROSITE" id="PS50887"/>
    </source>
</evidence>
<dbReference type="Gene3D" id="3.40.50.2300">
    <property type="match status" value="1"/>
</dbReference>
<reference evidence="6 7" key="1">
    <citation type="submission" date="2023-01" db="EMBL/GenBank/DDBJ databases">
        <title>Novel diversity within Roseofilum (Cyanobacteria; Desertifilaceae) from marine benthic mats with descriptions of four novel species.</title>
        <authorList>
            <person name="Wang Y."/>
            <person name="Berthold D.E."/>
            <person name="Hu J."/>
            <person name="Lefler F.W."/>
            <person name="Laughinghouse H.D. IV."/>
        </authorList>
    </citation>
    <scope>NUCLEOTIDE SEQUENCE [LARGE SCALE GENOMIC DNA]</scope>
    <source>
        <strain evidence="6 7">BLCC-M143</strain>
    </source>
</reference>
<dbReference type="SMART" id="SM00448">
    <property type="entry name" value="REC"/>
    <property type="match status" value="1"/>
</dbReference>
<dbReference type="InterPro" id="IPR029787">
    <property type="entry name" value="Nucleotide_cyclase"/>
</dbReference>
<dbReference type="InterPro" id="IPR043128">
    <property type="entry name" value="Rev_trsase/Diguanyl_cyclase"/>
</dbReference>
<dbReference type="PROSITE" id="PS50887">
    <property type="entry name" value="GGDEF"/>
    <property type="match status" value="1"/>
</dbReference>
<sequence>MNNSGLTPTKGDLLIVDDTLNNLRLLCNSLMEEGYKVRGVTNGQMALTAARKIPPDLILLDIKMPDMDGYEVCEHLKSDPSTQEIPVIFLSALDDVIDKVKAFQVGGRDYITKPFQLEEVIARIENQLALTQANAKIAQLNEKLELRVRQRTQQLQEKNEQLKVSNKKLELEITERNRMQKQLLHMASHDALTGLPNRVWFMDCLIQALHHFESDKSNQFAILFLDCDRFKMVNDSLGHLVGDRVLISIARRLQSCLEGRQVLARFGGDEFAILVDRIYGLDIPIQLANKIQKTLTWPFYWERQEIFLSASIGIVLSSRDYREAEQLLRDADIAMYRAKETHKGYQVFDSRMRQITQERFQLENDLRLAIENQEFVLHYQPIVSLKTGGISGFEALIRWRHPQRGFISPGAFIPIAEETGLIIPIGLWVLQEACTQLEIWRNLNWVRDGQTMSVNVSVKQFNQVNFIDGVDRVLLKTHFDSRYLKLEITESALMDNPKLATQILDNLRQRHIQLSIDDFGTGYSSLSYLHELPINTLKIDRSFVNRISKEGENSEIVETIITLANHLNISVIAEGVETIWQLHELCRMGCGEGQGYFFAKPLDSEAIGALLASDPRWALA</sequence>
<dbReference type="SMART" id="SM00052">
    <property type="entry name" value="EAL"/>
    <property type="match status" value="1"/>
</dbReference>
<dbReference type="PROSITE" id="PS50883">
    <property type="entry name" value="EAL"/>
    <property type="match status" value="1"/>
</dbReference>
<dbReference type="CDD" id="cd19920">
    <property type="entry name" value="REC_PA4781-like"/>
    <property type="match status" value="1"/>
</dbReference>
<feature type="coiled-coil region" evidence="2">
    <location>
        <begin position="121"/>
        <end position="172"/>
    </location>
</feature>
<dbReference type="SUPFAM" id="SSF52172">
    <property type="entry name" value="CheY-like"/>
    <property type="match status" value="1"/>
</dbReference>
<feature type="domain" description="Response regulatory" evidence="3">
    <location>
        <begin position="12"/>
        <end position="128"/>
    </location>
</feature>
<feature type="domain" description="EAL" evidence="4">
    <location>
        <begin position="359"/>
        <end position="615"/>
    </location>
</feature>
<evidence type="ECO:0000259" key="3">
    <source>
        <dbReference type="PROSITE" id="PS50110"/>
    </source>
</evidence>
<proteinExistence type="predicted"/>
<evidence type="ECO:0000259" key="4">
    <source>
        <dbReference type="PROSITE" id="PS50883"/>
    </source>
</evidence>
<feature type="domain" description="GGDEF" evidence="5">
    <location>
        <begin position="218"/>
        <end position="350"/>
    </location>
</feature>
<evidence type="ECO:0000313" key="6">
    <source>
        <dbReference type="EMBL" id="MDJ1182889.1"/>
    </source>
</evidence>
<evidence type="ECO:0000256" key="2">
    <source>
        <dbReference type="SAM" id="Coils"/>
    </source>
</evidence>
<keyword evidence="7" id="KW-1185">Reference proteome</keyword>
<dbReference type="PANTHER" id="PTHR44757:SF2">
    <property type="entry name" value="BIOFILM ARCHITECTURE MAINTENANCE PROTEIN MBAA"/>
    <property type="match status" value="1"/>
</dbReference>
<dbReference type="RefSeq" id="WP_283757540.1">
    <property type="nucleotide sequence ID" value="NZ_JAQOSQ010000004.1"/>
</dbReference>
<keyword evidence="2" id="KW-0175">Coiled coil</keyword>
<dbReference type="Pfam" id="PF00990">
    <property type="entry name" value="GGDEF"/>
    <property type="match status" value="1"/>
</dbReference>
<dbReference type="SUPFAM" id="SSF141868">
    <property type="entry name" value="EAL domain-like"/>
    <property type="match status" value="1"/>
</dbReference>
<dbReference type="SUPFAM" id="SSF55073">
    <property type="entry name" value="Nucleotide cyclase"/>
    <property type="match status" value="1"/>
</dbReference>
<protein>
    <submittedName>
        <fullName evidence="6">EAL domain-containing protein</fullName>
    </submittedName>
</protein>
<dbReference type="InterPro" id="IPR052155">
    <property type="entry name" value="Biofilm_reg_signaling"/>
</dbReference>
<feature type="modified residue" description="4-aspartylphosphate" evidence="1">
    <location>
        <position position="61"/>
    </location>
</feature>
<dbReference type="InterPro" id="IPR000160">
    <property type="entry name" value="GGDEF_dom"/>
</dbReference>
<gene>
    <name evidence="6" type="ORF">PMH09_06730</name>
</gene>
<dbReference type="CDD" id="cd01948">
    <property type="entry name" value="EAL"/>
    <property type="match status" value="1"/>
</dbReference>
<dbReference type="PROSITE" id="PS50110">
    <property type="entry name" value="RESPONSE_REGULATORY"/>
    <property type="match status" value="1"/>
</dbReference>
<dbReference type="SMART" id="SM00267">
    <property type="entry name" value="GGDEF"/>
    <property type="match status" value="1"/>
</dbReference>
<dbReference type="Pfam" id="PF00072">
    <property type="entry name" value="Response_reg"/>
    <property type="match status" value="1"/>
</dbReference>
<dbReference type="InterPro" id="IPR011006">
    <property type="entry name" value="CheY-like_superfamily"/>
</dbReference>